<dbReference type="EMBL" id="RCZM01000006">
    <property type="protein sequence ID" value="TPG14034.1"/>
    <property type="molecule type" value="Genomic_DNA"/>
</dbReference>
<sequence>MYFGLPQANVTPLATYRALRRIGDSVSEAARAVVTGPLDDASSSKFIRIVVTWWEKNGGIPEEA</sequence>
<accession>A0A502CN25</accession>
<reference evidence="1 2" key="1">
    <citation type="journal article" date="2019" name="Environ. Microbiol.">
        <title>Species interactions and distinct microbial communities in high Arctic permafrost affected cryosols are associated with the CH4 and CO2 gas fluxes.</title>
        <authorList>
            <person name="Altshuler I."/>
            <person name="Hamel J."/>
            <person name="Turney S."/>
            <person name="Magnuson E."/>
            <person name="Levesque R."/>
            <person name="Greer C."/>
            <person name="Whyte L.G."/>
        </authorList>
    </citation>
    <scope>NUCLEOTIDE SEQUENCE [LARGE SCALE GENOMIC DNA]</scope>
    <source>
        <strain evidence="1 2">S9.3A</strain>
    </source>
</reference>
<gene>
    <name evidence="1" type="ORF">EAH86_17675</name>
</gene>
<proteinExistence type="predicted"/>
<dbReference type="Proteomes" id="UP000317722">
    <property type="component" value="Unassembled WGS sequence"/>
</dbReference>
<protein>
    <submittedName>
        <fullName evidence="1">Uncharacterized protein</fullName>
    </submittedName>
</protein>
<name>A0A502CN25_9MICO</name>
<organism evidence="1 2">
    <name type="scientific">Pedococcus bigeumensis</name>
    <dbReference type="NCBI Taxonomy" id="433644"/>
    <lineage>
        <taxon>Bacteria</taxon>
        <taxon>Bacillati</taxon>
        <taxon>Actinomycetota</taxon>
        <taxon>Actinomycetes</taxon>
        <taxon>Micrococcales</taxon>
        <taxon>Intrasporangiaceae</taxon>
        <taxon>Pedococcus</taxon>
    </lineage>
</organism>
<evidence type="ECO:0000313" key="1">
    <source>
        <dbReference type="EMBL" id="TPG14034.1"/>
    </source>
</evidence>
<keyword evidence="2" id="KW-1185">Reference proteome</keyword>
<comment type="caution">
    <text evidence="1">The sequence shown here is derived from an EMBL/GenBank/DDBJ whole genome shotgun (WGS) entry which is preliminary data.</text>
</comment>
<evidence type="ECO:0000313" key="2">
    <source>
        <dbReference type="Proteomes" id="UP000317722"/>
    </source>
</evidence>
<dbReference type="AlphaFoldDB" id="A0A502CN25"/>